<dbReference type="PROSITE" id="PS50093">
    <property type="entry name" value="PKD"/>
    <property type="match status" value="2"/>
</dbReference>
<dbReference type="InterPro" id="IPR013783">
    <property type="entry name" value="Ig-like_fold"/>
</dbReference>
<dbReference type="KEGG" id="fki:FK004_02145"/>
<proteinExistence type="predicted"/>
<organism evidence="3 4">
    <name type="scientific">Flavobacterium kingsejongi</name>
    <dbReference type="NCBI Taxonomy" id="1678728"/>
    <lineage>
        <taxon>Bacteria</taxon>
        <taxon>Pseudomonadati</taxon>
        <taxon>Bacteroidota</taxon>
        <taxon>Flavobacteriia</taxon>
        <taxon>Flavobacteriales</taxon>
        <taxon>Flavobacteriaceae</taxon>
        <taxon>Flavobacterium</taxon>
    </lineage>
</organism>
<dbReference type="Gene3D" id="2.60.40.10">
    <property type="entry name" value="Immunoglobulins"/>
    <property type="match status" value="2"/>
</dbReference>
<name>A0A2S1LK26_9FLAO</name>
<dbReference type="InterPro" id="IPR022409">
    <property type="entry name" value="PKD/Chitinase_dom"/>
</dbReference>
<feature type="domain" description="PKD" evidence="2">
    <location>
        <begin position="61"/>
        <end position="105"/>
    </location>
</feature>
<evidence type="ECO:0000256" key="1">
    <source>
        <dbReference type="SAM" id="Phobius"/>
    </source>
</evidence>
<keyword evidence="4" id="KW-1185">Reference proteome</keyword>
<reference evidence="3 4" key="1">
    <citation type="submission" date="2017-04" db="EMBL/GenBank/DDBJ databases">
        <title>Complete genome sequence of Flavobacterium kingsejong AJ004.</title>
        <authorList>
            <person name="Lee P.C."/>
        </authorList>
    </citation>
    <scope>NUCLEOTIDE SEQUENCE [LARGE SCALE GENOMIC DNA]</scope>
    <source>
        <strain evidence="3 4">AJ004</strain>
    </source>
</reference>
<dbReference type="AlphaFoldDB" id="A0A2S1LK26"/>
<dbReference type="SMART" id="SM00089">
    <property type="entry name" value="PKD"/>
    <property type="match status" value="2"/>
</dbReference>
<feature type="transmembrane region" description="Helical" evidence="1">
    <location>
        <begin position="12"/>
        <end position="32"/>
    </location>
</feature>
<accession>A0A2S1LK26</accession>
<dbReference type="SUPFAM" id="SSF49299">
    <property type="entry name" value="PKD domain"/>
    <property type="match status" value="2"/>
</dbReference>
<evidence type="ECO:0000313" key="3">
    <source>
        <dbReference type="EMBL" id="AWG24105.1"/>
    </source>
</evidence>
<dbReference type="EMBL" id="CP020919">
    <property type="protein sequence ID" value="AWG24105.1"/>
    <property type="molecule type" value="Genomic_DNA"/>
</dbReference>
<dbReference type="CDD" id="cd00146">
    <property type="entry name" value="PKD"/>
    <property type="match status" value="2"/>
</dbReference>
<gene>
    <name evidence="3" type="ORF">FK004_02145</name>
</gene>
<dbReference type="OrthoDB" id="1491323at2"/>
<protein>
    <recommendedName>
        <fullName evidence="2">PKD domain-containing protein</fullName>
    </recommendedName>
</protein>
<evidence type="ECO:0000313" key="4">
    <source>
        <dbReference type="Proteomes" id="UP000244677"/>
    </source>
</evidence>
<keyword evidence="1" id="KW-1133">Transmembrane helix</keyword>
<feature type="domain" description="PKD" evidence="2">
    <location>
        <begin position="144"/>
        <end position="187"/>
    </location>
</feature>
<sequence>MNKTNQIKTHFDLKIIVFFIVIFIVSCGLLAFKINEKAVCTVKEFKVDAPSFRTGELITFSDDSKNSYEWRWYFGDGTKISYRSKVAHAFSKPGKYTVKLLVNNNCTVEQTITITAKNDVLDAALFPKFKSPKIVYQGDIVKFSDSTAHAKSWEWRFGDSQKIDALEKNPSYVYKTPGEKKVSLVVNGDIKYVKYASIVVLPAKKEQKDLVKERLERRGSARGDAVKEYFDKLPDAPKRSPEIANIDEEKFKKMLLGVSADQLSYENLTRYFCEDNLPLVQLKGGKSMSLKALDESVRNRGINVKKVTLQRDKDNCVTVILLNYKYKTIF</sequence>
<dbReference type="Proteomes" id="UP000244677">
    <property type="component" value="Chromosome"/>
</dbReference>
<evidence type="ECO:0000259" key="2">
    <source>
        <dbReference type="PROSITE" id="PS50093"/>
    </source>
</evidence>
<dbReference type="PROSITE" id="PS51257">
    <property type="entry name" value="PROKAR_LIPOPROTEIN"/>
    <property type="match status" value="1"/>
</dbReference>
<dbReference type="InterPro" id="IPR000601">
    <property type="entry name" value="PKD_dom"/>
</dbReference>
<keyword evidence="1" id="KW-0812">Transmembrane</keyword>
<dbReference type="Pfam" id="PF18911">
    <property type="entry name" value="PKD_4"/>
    <property type="match status" value="2"/>
</dbReference>
<keyword evidence="1" id="KW-0472">Membrane</keyword>
<dbReference type="RefSeq" id="WP_108735764.1">
    <property type="nucleotide sequence ID" value="NZ_CP020919.1"/>
</dbReference>
<dbReference type="InterPro" id="IPR035986">
    <property type="entry name" value="PKD_dom_sf"/>
</dbReference>